<evidence type="ECO:0000313" key="6">
    <source>
        <dbReference type="EMBL" id="VAX02878.1"/>
    </source>
</evidence>
<dbReference type="CDD" id="cd16343">
    <property type="entry name" value="LMWPTP"/>
    <property type="match status" value="1"/>
</dbReference>
<dbReference type="SUPFAM" id="SSF52788">
    <property type="entry name" value="Phosphotyrosine protein phosphatases I"/>
    <property type="match status" value="1"/>
</dbReference>
<dbReference type="PANTHER" id="PTHR11717:SF7">
    <property type="entry name" value="LOW MOLECULAR WEIGHT PHOSPHOTYROSINE PROTEIN PHOSPHATASE"/>
    <property type="match status" value="1"/>
</dbReference>
<keyword evidence="3 6" id="KW-0378">Hydrolase</keyword>
<dbReference type="InterPro" id="IPR036196">
    <property type="entry name" value="Ptyr_pPase_sf"/>
</dbReference>
<feature type="domain" description="Phosphotyrosine protein phosphatase I" evidence="5">
    <location>
        <begin position="5"/>
        <end position="154"/>
    </location>
</feature>
<proteinExistence type="inferred from homology"/>
<dbReference type="PANTHER" id="PTHR11717">
    <property type="entry name" value="LOW MOLECULAR WEIGHT PROTEIN TYROSINE PHOSPHATASE"/>
    <property type="match status" value="1"/>
</dbReference>
<keyword evidence="4" id="KW-0904">Protein phosphatase</keyword>
<dbReference type="Gene3D" id="3.40.50.2300">
    <property type="match status" value="1"/>
</dbReference>
<dbReference type="Pfam" id="PF01451">
    <property type="entry name" value="LMWPc"/>
    <property type="match status" value="1"/>
</dbReference>
<name>A0A3B1AU57_9ZZZZ</name>
<protein>
    <recommendedName>
        <fullName evidence="2">protein-tyrosine-phosphatase</fullName>
        <ecNumber evidence="2">3.1.3.48</ecNumber>
    </recommendedName>
</protein>
<accession>A0A3B1AU57</accession>
<dbReference type="PRINTS" id="PR00719">
    <property type="entry name" value="LMWPTPASE"/>
</dbReference>
<evidence type="ECO:0000256" key="4">
    <source>
        <dbReference type="ARBA" id="ARBA00022912"/>
    </source>
</evidence>
<evidence type="ECO:0000259" key="5">
    <source>
        <dbReference type="SMART" id="SM00226"/>
    </source>
</evidence>
<dbReference type="InterPro" id="IPR050438">
    <property type="entry name" value="LMW_PTPase"/>
</dbReference>
<sequence length="160" mass="17873">MKKDISVLFVCMGNICRSPTAEGVFAKRVADAGLDERVDIDSAGTHAYHVGEPPDPRAQRTAASRDVDLSRLRARKAVAEDFEEFDYVLAMDRDNYERLQAICPEGSGYKLQLFLHYAPELGIDEVPDPYYGGPAGFDRVLDMIEVAAEGLLEEIRKRHL</sequence>
<dbReference type="InterPro" id="IPR017867">
    <property type="entry name" value="Tyr_phospatase_low_mol_wt"/>
</dbReference>
<comment type="similarity">
    <text evidence="1">Belongs to the low molecular weight phosphotyrosine protein phosphatase family.</text>
</comment>
<organism evidence="6">
    <name type="scientific">hydrothermal vent metagenome</name>
    <dbReference type="NCBI Taxonomy" id="652676"/>
    <lineage>
        <taxon>unclassified sequences</taxon>
        <taxon>metagenomes</taxon>
        <taxon>ecological metagenomes</taxon>
    </lineage>
</organism>
<evidence type="ECO:0000256" key="2">
    <source>
        <dbReference type="ARBA" id="ARBA00013064"/>
    </source>
</evidence>
<dbReference type="EC" id="3.1.3.48" evidence="2"/>
<dbReference type="AlphaFoldDB" id="A0A3B1AU57"/>
<dbReference type="InterPro" id="IPR023485">
    <property type="entry name" value="Ptyr_pPase"/>
</dbReference>
<evidence type="ECO:0000256" key="1">
    <source>
        <dbReference type="ARBA" id="ARBA00011063"/>
    </source>
</evidence>
<gene>
    <name evidence="6" type="ORF">MNBD_GAMMA20-535</name>
</gene>
<dbReference type="GO" id="GO:0004725">
    <property type="term" value="F:protein tyrosine phosphatase activity"/>
    <property type="evidence" value="ECO:0007669"/>
    <property type="project" value="UniProtKB-EC"/>
</dbReference>
<dbReference type="SMART" id="SM00226">
    <property type="entry name" value="LMWPc"/>
    <property type="match status" value="1"/>
</dbReference>
<evidence type="ECO:0000256" key="3">
    <source>
        <dbReference type="ARBA" id="ARBA00022801"/>
    </source>
</evidence>
<reference evidence="6" key="1">
    <citation type="submission" date="2018-06" db="EMBL/GenBank/DDBJ databases">
        <authorList>
            <person name="Zhirakovskaya E."/>
        </authorList>
    </citation>
    <scope>NUCLEOTIDE SEQUENCE</scope>
</reference>
<dbReference type="EMBL" id="UOFU01000298">
    <property type="protein sequence ID" value="VAX02878.1"/>
    <property type="molecule type" value="Genomic_DNA"/>
</dbReference>
<dbReference type="FunFam" id="3.40.50.2300:FF:000113">
    <property type="entry name" value="Low molecular weight protein-tyrosine-phosphatase"/>
    <property type="match status" value="1"/>
</dbReference>